<keyword evidence="3 4" id="KW-0131">Cell cycle</keyword>
<accession>A0A0B6XYI9</accession>
<keyword evidence="2 4" id="KW-0132">Cell division</keyword>
<comment type="similarity">
    <text evidence="1 4">Belongs to the CKS family.</text>
</comment>
<gene>
    <name evidence="5" type="primary">ORF6588</name>
</gene>
<reference evidence="5" key="1">
    <citation type="submission" date="2014-12" db="EMBL/GenBank/DDBJ databases">
        <title>Insight into the proteome of Arion vulgaris.</title>
        <authorList>
            <person name="Aradska J."/>
            <person name="Bulat T."/>
            <person name="Smidak R."/>
            <person name="Sarate P."/>
            <person name="Gangsoo J."/>
            <person name="Sialana F."/>
            <person name="Bilban M."/>
            <person name="Lubec G."/>
        </authorList>
    </citation>
    <scope>NUCLEOTIDE SEQUENCE</scope>
    <source>
        <tissue evidence="5">Skin</tissue>
    </source>
</reference>
<protein>
    <recommendedName>
        <fullName evidence="4">Cyclin-dependent kinases regulatory subunit</fullName>
    </recommendedName>
</protein>
<dbReference type="PROSITE" id="PS00945">
    <property type="entry name" value="CKS_2"/>
    <property type="match status" value="1"/>
</dbReference>
<dbReference type="PRINTS" id="PR00296">
    <property type="entry name" value="CYCLINKINASE"/>
</dbReference>
<dbReference type="PROSITE" id="PS00944">
    <property type="entry name" value="CKS_1"/>
    <property type="match status" value="1"/>
</dbReference>
<evidence type="ECO:0000256" key="4">
    <source>
        <dbReference type="RuleBase" id="RU311113"/>
    </source>
</evidence>
<feature type="non-terminal residue" evidence="5">
    <location>
        <position position="1"/>
    </location>
</feature>
<sequence length="121" mass="14055">KVKIIPTSCCCEIQGQNLCTSDHTGTISQRMPRDEISYSNKYCDDQYEYRHVKLPKQVAKLMAKNHLMTEIEWRTIGVQQSLGWVHYMIHAPEPHILLFRRPLPTTQTQNEFGQRVTVIVG</sequence>
<proteinExistence type="inferred from homology"/>
<organism evidence="5">
    <name type="scientific">Arion vulgaris</name>
    <dbReference type="NCBI Taxonomy" id="1028688"/>
    <lineage>
        <taxon>Eukaryota</taxon>
        <taxon>Metazoa</taxon>
        <taxon>Spiralia</taxon>
        <taxon>Lophotrochozoa</taxon>
        <taxon>Mollusca</taxon>
        <taxon>Gastropoda</taxon>
        <taxon>Heterobranchia</taxon>
        <taxon>Euthyneura</taxon>
        <taxon>Panpulmonata</taxon>
        <taxon>Eupulmonata</taxon>
        <taxon>Stylommatophora</taxon>
        <taxon>Helicina</taxon>
        <taxon>Arionoidea</taxon>
        <taxon>Arionidae</taxon>
        <taxon>Arion</taxon>
    </lineage>
</organism>
<dbReference type="Gene3D" id="3.30.170.10">
    <property type="entry name" value="Cyclin-dependent kinase, regulatory subunit"/>
    <property type="match status" value="1"/>
</dbReference>
<dbReference type="FunFam" id="3.30.170.10:FF:000001">
    <property type="entry name" value="Cyclin-dependent kinases regulatory subunit"/>
    <property type="match status" value="1"/>
</dbReference>
<dbReference type="InterPro" id="IPR036858">
    <property type="entry name" value="Cyclin-dep_kinase_reg-sub_sf"/>
</dbReference>
<dbReference type="SUPFAM" id="SSF55637">
    <property type="entry name" value="Cell cycle regulatory proteins"/>
    <property type="match status" value="1"/>
</dbReference>
<evidence type="ECO:0000256" key="1">
    <source>
        <dbReference type="ARBA" id="ARBA00007782"/>
    </source>
</evidence>
<dbReference type="PANTHER" id="PTHR23415">
    <property type="entry name" value="CYCLIN-DEPENDENT KINASES REGULATORY SUBUNIT/60S RIBOSOME SUBUNIT BIOGENESIS PROTEIN NIP7"/>
    <property type="match status" value="1"/>
</dbReference>
<dbReference type="AlphaFoldDB" id="A0A0B6XYI9"/>
<dbReference type="GO" id="GO:0051301">
    <property type="term" value="P:cell division"/>
    <property type="evidence" value="ECO:0007669"/>
    <property type="project" value="UniProtKB-UniRule"/>
</dbReference>
<evidence type="ECO:0000256" key="3">
    <source>
        <dbReference type="ARBA" id="ARBA00023306"/>
    </source>
</evidence>
<comment type="function">
    <text evidence="4">Binds to the catalytic subunit of the cyclin dependent kinases and is essential for their biological function.</text>
</comment>
<name>A0A0B6XYI9_9EUPU</name>
<dbReference type="SMART" id="SM01084">
    <property type="entry name" value="CKS"/>
    <property type="match status" value="1"/>
</dbReference>
<evidence type="ECO:0000256" key="2">
    <source>
        <dbReference type="ARBA" id="ARBA00022618"/>
    </source>
</evidence>
<dbReference type="EMBL" id="HACG01002282">
    <property type="protein sequence ID" value="CEK49147.1"/>
    <property type="molecule type" value="Transcribed_RNA"/>
</dbReference>
<evidence type="ECO:0000313" key="5">
    <source>
        <dbReference type="EMBL" id="CEK49147.1"/>
    </source>
</evidence>
<dbReference type="GO" id="GO:0016538">
    <property type="term" value="F:cyclin-dependent protein serine/threonine kinase regulator activity"/>
    <property type="evidence" value="ECO:0007669"/>
    <property type="project" value="InterPro"/>
</dbReference>
<dbReference type="Pfam" id="PF01111">
    <property type="entry name" value="CKS"/>
    <property type="match status" value="1"/>
</dbReference>
<dbReference type="InterPro" id="IPR000789">
    <property type="entry name" value="Cyclin-dep_kinase_reg-sub"/>
</dbReference>